<organism evidence="2 3">
    <name type="scientific">Tenuibacillus multivorans</name>
    <dbReference type="NCBI Taxonomy" id="237069"/>
    <lineage>
        <taxon>Bacteria</taxon>
        <taxon>Bacillati</taxon>
        <taxon>Bacillota</taxon>
        <taxon>Bacilli</taxon>
        <taxon>Bacillales</taxon>
        <taxon>Bacillaceae</taxon>
        <taxon>Tenuibacillus</taxon>
    </lineage>
</organism>
<feature type="coiled-coil region" evidence="1">
    <location>
        <begin position="122"/>
        <end position="152"/>
    </location>
</feature>
<evidence type="ECO:0000313" key="2">
    <source>
        <dbReference type="EMBL" id="SDN15761.1"/>
    </source>
</evidence>
<keyword evidence="1" id="KW-0175">Coiled coil</keyword>
<sequence>MKKKRSLFVIILLIITIISCYVIDVAIQKKLTRKDAETAGIELFYKQVELTTNQVDSFIDGKVSRDAVQSGVDYLLNAYDQYTVLTYSLDLEDSRHYQDVKYSFWHQYWNTVTNTDLSGDDLMKLESLEKNLKEILNEVSSEEAKLKEEIAKYWVR</sequence>
<dbReference type="Proteomes" id="UP000199334">
    <property type="component" value="Unassembled WGS sequence"/>
</dbReference>
<evidence type="ECO:0000313" key="3">
    <source>
        <dbReference type="Proteomes" id="UP000199334"/>
    </source>
</evidence>
<reference evidence="2 3" key="1">
    <citation type="submission" date="2016-10" db="EMBL/GenBank/DDBJ databases">
        <authorList>
            <person name="de Groot N.N."/>
        </authorList>
    </citation>
    <scope>NUCLEOTIDE SEQUENCE [LARGE SCALE GENOMIC DNA]</scope>
    <source>
        <strain evidence="2 3">CGMCC 1.3442</strain>
    </source>
</reference>
<accession>A0A1G9Z4T7</accession>
<dbReference type="RefSeq" id="WP_093856003.1">
    <property type="nucleotide sequence ID" value="NZ_FNIG01000003.1"/>
</dbReference>
<proteinExistence type="predicted"/>
<dbReference type="AlphaFoldDB" id="A0A1G9Z4T7"/>
<keyword evidence="3" id="KW-1185">Reference proteome</keyword>
<protein>
    <submittedName>
        <fullName evidence="2">Uncharacterized protein</fullName>
    </submittedName>
</protein>
<name>A0A1G9Z4T7_9BACI</name>
<dbReference type="STRING" id="237069.SAMN05216498_1508"/>
<evidence type="ECO:0000256" key="1">
    <source>
        <dbReference type="SAM" id="Coils"/>
    </source>
</evidence>
<dbReference type="EMBL" id="FNIG01000003">
    <property type="protein sequence ID" value="SDN15761.1"/>
    <property type="molecule type" value="Genomic_DNA"/>
</dbReference>
<dbReference type="PROSITE" id="PS51257">
    <property type="entry name" value="PROKAR_LIPOPROTEIN"/>
    <property type="match status" value="1"/>
</dbReference>
<gene>
    <name evidence="2" type="ORF">SAMN05216498_1508</name>
</gene>